<proteinExistence type="predicted"/>
<evidence type="ECO:0000313" key="2">
    <source>
        <dbReference type="EMBL" id="GAD49379.1"/>
    </source>
</evidence>
<keyword evidence="3" id="KW-1185">Reference proteome</keyword>
<reference evidence="2 3" key="1">
    <citation type="submission" date="2013-09" db="EMBL/GenBank/DDBJ databases">
        <title>Whole genome shotgun sequence of Novosphingobium tardaugens NBRC 16725.</title>
        <authorList>
            <person name="Isaki S."/>
            <person name="Hosoyama A."/>
            <person name="Tsuchikane K."/>
            <person name="Katsumata H."/>
            <person name="Ando Y."/>
            <person name="Yamazaki S."/>
            <person name="Fujita N."/>
        </authorList>
    </citation>
    <scope>NUCLEOTIDE SEQUENCE [LARGE SCALE GENOMIC DNA]</scope>
    <source>
        <strain evidence="2 3">NBRC 16725</strain>
    </source>
</reference>
<protein>
    <submittedName>
        <fullName evidence="2">Uncharacterized protein</fullName>
    </submittedName>
</protein>
<evidence type="ECO:0000256" key="1">
    <source>
        <dbReference type="SAM" id="MobiDB-lite"/>
    </source>
</evidence>
<accession>U2ZVJ5</accession>
<sequence length="72" mass="7766">MTAKEIVPWCIIVSTGPGAVRVELGQGWKTACLKPTGLKRMGLKRMDLKRTGPPPMKGAGRVFNGFGPFPAR</sequence>
<dbReference type="AlphaFoldDB" id="U2ZVJ5"/>
<feature type="region of interest" description="Disordered" evidence="1">
    <location>
        <begin position="46"/>
        <end position="72"/>
    </location>
</feature>
<name>U2ZVJ5_9SPHN</name>
<evidence type="ECO:0000313" key="3">
    <source>
        <dbReference type="Proteomes" id="UP000016568"/>
    </source>
</evidence>
<dbReference type="Proteomes" id="UP000016568">
    <property type="component" value="Unassembled WGS sequence"/>
</dbReference>
<organism evidence="2 3">
    <name type="scientific">Caenibius tardaugens NBRC 16725</name>
    <dbReference type="NCBI Taxonomy" id="1219035"/>
    <lineage>
        <taxon>Bacteria</taxon>
        <taxon>Pseudomonadati</taxon>
        <taxon>Pseudomonadota</taxon>
        <taxon>Alphaproteobacteria</taxon>
        <taxon>Sphingomonadales</taxon>
        <taxon>Erythrobacteraceae</taxon>
        <taxon>Caenibius</taxon>
    </lineage>
</organism>
<gene>
    <name evidence="2" type="ORF">NT2_05_03000</name>
</gene>
<comment type="caution">
    <text evidence="2">The sequence shown here is derived from an EMBL/GenBank/DDBJ whole genome shotgun (WGS) entry which is preliminary data.</text>
</comment>
<dbReference type="EMBL" id="BASZ01000005">
    <property type="protein sequence ID" value="GAD49379.1"/>
    <property type="molecule type" value="Genomic_DNA"/>
</dbReference>